<dbReference type="Proteomes" id="UP000001396">
    <property type="component" value="Unassembled WGS sequence"/>
</dbReference>
<name>D3AXZ4_HETP5</name>
<dbReference type="GO" id="GO:0016020">
    <property type="term" value="C:membrane"/>
    <property type="evidence" value="ECO:0007669"/>
    <property type="project" value="GOC"/>
</dbReference>
<feature type="domain" description="Endonuclease/exonuclease/phosphatase" evidence="2">
    <location>
        <begin position="285"/>
        <end position="555"/>
    </location>
</feature>
<dbReference type="Pfam" id="PF03372">
    <property type="entry name" value="Exo_endo_phos"/>
    <property type="match status" value="1"/>
</dbReference>
<dbReference type="SUPFAM" id="SSF56219">
    <property type="entry name" value="DNase I-like"/>
    <property type="match status" value="1"/>
</dbReference>
<dbReference type="InterPro" id="IPR036691">
    <property type="entry name" value="Endo/exonu/phosph_ase_sf"/>
</dbReference>
<dbReference type="InParanoid" id="D3AXZ4"/>
<evidence type="ECO:0000259" key="2">
    <source>
        <dbReference type="Pfam" id="PF03372"/>
    </source>
</evidence>
<dbReference type="GeneID" id="31356582"/>
<organism evidence="3 4">
    <name type="scientific">Heterostelium pallidum (strain ATCC 26659 / Pp 5 / PN500)</name>
    <name type="common">Cellular slime mold</name>
    <name type="synonym">Polysphondylium pallidum</name>
    <dbReference type="NCBI Taxonomy" id="670386"/>
    <lineage>
        <taxon>Eukaryota</taxon>
        <taxon>Amoebozoa</taxon>
        <taxon>Evosea</taxon>
        <taxon>Eumycetozoa</taxon>
        <taxon>Dictyostelia</taxon>
        <taxon>Acytosteliales</taxon>
        <taxon>Acytosteliaceae</taxon>
        <taxon>Heterostelium</taxon>
    </lineage>
</organism>
<keyword evidence="4" id="KW-1185">Reference proteome</keyword>
<dbReference type="FunCoup" id="D3AXZ4">
    <property type="interactions" value="13"/>
</dbReference>
<comment type="caution">
    <text evidence="3">The sequence shown here is derived from an EMBL/GenBank/DDBJ whole genome shotgun (WGS) entry which is preliminary data.</text>
</comment>
<evidence type="ECO:0000256" key="1">
    <source>
        <dbReference type="SAM" id="MobiDB-lite"/>
    </source>
</evidence>
<dbReference type="GO" id="GO:0003824">
    <property type="term" value="F:catalytic activity"/>
    <property type="evidence" value="ECO:0007669"/>
    <property type="project" value="InterPro"/>
</dbReference>
<dbReference type="GO" id="GO:0006506">
    <property type="term" value="P:GPI anchor biosynthetic process"/>
    <property type="evidence" value="ECO:0007669"/>
    <property type="project" value="TreeGrafter"/>
</dbReference>
<dbReference type="EMBL" id="ADBJ01000004">
    <property type="protein sequence ID" value="EFA85821.1"/>
    <property type="molecule type" value="Genomic_DNA"/>
</dbReference>
<dbReference type="PANTHER" id="PTHR14859:SF17">
    <property type="entry name" value="ENDONUCLEASE_EXONUCLEASE_PHOSPHATASE DOMAIN-CONTAINING PROTEIN"/>
    <property type="match status" value="1"/>
</dbReference>
<gene>
    <name evidence="3" type="ORF">PPL_01052</name>
</gene>
<evidence type="ECO:0000313" key="4">
    <source>
        <dbReference type="Proteomes" id="UP000001396"/>
    </source>
</evidence>
<dbReference type="PANTHER" id="PTHR14859">
    <property type="entry name" value="CALCOFLUOR WHITE HYPERSENSITIVE PROTEIN PRECURSOR"/>
    <property type="match status" value="1"/>
</dbReference>
<proteinExistence type="predicted"/>
<protein>
    <recommendedName>
        <fullName evidence="2">Endonuclease/exonuclease/phosphatase domain-containing protein</fullName>
    </recommendedName>
</protein>
<reference evidence="3 4" key="1">
    <citation type="journal article" date="2011" name="Genome Res.">
        <title>Phylogeny-wide analysis of social amoeba genomes highlights ancient origins for complex intercellular communication.</title>
        <authorList>
            <person name="Heidel A.J."/>
            <person name="Lawal H.M."/>
            <person name="Felder M."/>
            <person name="Schilde C."/>
            <person name="Helps N.R."/>
            <person name="Tunggal B."/>
            <person name="Rivero F."/>
            <person name="John U."/>
            <person name="Schleicher M."/>
            <person name="Eichinger L."/>
            <person name="Platzer M."/>
            <person name="Noegel A.A."/>
            <person name="Schaap P."/>
            <person name="Gloeckner G."/>
        </authorList>
    </citation>
    <scope>NUCLEOTIDE SEQUENCE [LARGE SCALE GENOMIC DNA]</scope>
    <source>
        <strain evidence="4">ATCC 26659 / Pp 5 / PN500</strain>
    </source>
</reference>
<dbReference type="GO" id="GO:0005783">
    <property type="term" value="C:endoplasmic reticulum"/>
    <property type="evidence" value="ECO:0007669"/>
    <property type="project" value="TreeGrafter"/>
</dbReference>
<sequence>METLVLNLGKQFEDDVAYEFIVDEFYLLRVPEEDVIQQSENIIFRLRNMDSLKSFPVYTYNGSFTMHSIDWFQKQKTTIVRSSYDISNIMDIHDSIKGKFQCVVEVIGADLSSNTNAAYRMEQTARLITNKAGIVGEFNEIPVDNEDLTNLVNSMKKSISKQRFMYVHRFTRDSSDTSTNTIKSKTFDYTILDAKQKMDDYQIGTTYQLLLKLKDVEEKQCTYLRTKLYRDHAKMVSIQELICLNKDPSEASTSENNNVNEENHQVGETTTTSTTTSSSPTFKILTYNLWNYNNPWKQRRNMIVDNIVKQDPELIAFQEARYCQWEGETDYMPNPRMMGQERNQIQHLVNLLSFQNKKYHYTFIPSMVYLNGQQMQYEGLAILSKYPIKDTSSIKLSRDFNDNEDVHQRSCLRVLVDTPNGPLNLLTSHFSLSLSGAVRNAFEVTNYTKQFESPQIFVGDLNSVPDSHAIQFLVGKVVENNQTGDFQDSFTDWTSTNRPVDFVGTYSTLGGTPNKRIDYIMKRGAELELVDFKQLGSEPQPADDDPNREVYASDHLSLVATYKWLSKTESKTTTVVVPTPEIKTNTGVVETALKEDHNMVPPIAPIPLTK</sequence>
<dbReference type="InterPro" id="IPR005135">
    <property type="entry name" value="Endo/exonuclease/phosphatase"/>
</dbReference>
<dbReference type="InterPro" id="IPR051916">
    <property type="entry name" value="GPI-anchor_lipid_remodeler"/>
</dbReference>
<evidence type="ECO:0000313" key="3">
    <source>
        <dbReference type="EMBL" id="EFA85821.1"/>
    </source>
</evidence>
<dbReference type="AlphaFoldDB" id="D3AXZ4"/>
<dbReference type="RefSeq" id="XP_020437927.1">
    <property type="nucleotide sequence ID" value="XM_020572069.1"/>
</dbReference>
<dbReference type="OMA" id="HQRSCLR"/>
<accession>D3AXZ4</accession>
<feature type="region of interest" description="Disordered" evidence="1">
    <location>
        <begin position="249"/>
        <end position="277"/>
    </location>
</feature>
<dbReference type="Gene3D" id="3.60.10.10">
    <property type="entry name" value="Endonuclease/exonuclease/phosphatase"/>
    <property type="match status" value="1"/>
</dbReference>